<feature type="transmembrane region" description="Helical" evidence="1">
    <location>
        <begin position="203"/>
        <end position="224"/>
    </location>
</feature>
<feature type="transmembrane region" description="Helical" evidence="1">
    <location>
        <begin position="139"/>
        <end position="163"/>
    </location>
</feature>
<gene>
    <name evidence="3" type="ORF">METZ01_LOCUS110816</name>
</gene>
<feature type="transmembrane region" description="Helical" evidence="1">
    <location>
        <begin position="264"/>
        <end position="286"/>
    </location>
</feature>
<protein>
    <recommendedName>
        <fullName evidence="2">DUF112 domain-containing protein</fullName>
    </recommendedName>
</protein>
<dbReference type="PANTHER" id="PTHR35342">
    <property type="entry name" value="TRICARBOXYLIC TRANSPORT PROTEIN"/>
    <property type="match status" value="1"/>
</dbReference>
<dbReference type="PANTHER" id="PTHR35342:SF5">
    <property type="entry name" value="TRICARBOXYLIC TRANSPORT PROTEIN"/>
    <property type="match status" value="1"/>
</dbReference>
<feature type="transmembrane region" description="Helical" evidence="1">
    <location>
        <begin position="170"/>
        <end position="191"/>
    </location>
</feature>
<feature type="transmembrane region" description="Helical" evidence="1">
    <location>
        <begin position="328"/>
        <end position="349"/>
    </location>
</feature>
<sequence length="517" mass="53843">MDFFFNNIGGALGALSSVNLLLIMCAGVSIGIVLGALPGFGSSQSLALLFPLSFVMTVDQSILFFLAVYSAVEYGSSIPAILIRTPGSGASAVTVLDGYAMARNGLAKKALRISLYSAVIGGTTSTLIFIIAGTSLGHAALLFGPSELFAIGVFGLAIVGSFFGKDPLRGFLATGIGLAMATIGSSGFGGVRFTFDQSFLIDGIPLVVVIIAFLAGPEAFRLLVDNRRTVEPSDKAFDATISDQNNKILGSLVRKLIPTWLRGSFFGTAVGIIPGAGASVGALLAYSEEKRWSKHPEKFGTGIPEGVAAPEVANNAVVAGTLVPTLTLAIPGSGGAAILLGVLVSKGVVPGPNLFRDEGTFVMTVFMGLFVINAFILIIGLFGTRLFSIVARVPLRVLGPFVMLLIIAGSYAIGNYTAHIVMVLVLGAVGYCFEKIDIPVVPIVLAFIMGPIIEKNISRALTISGGSLEEVFLRPIPIIILLLSLATFIYSLLTMLRARKFTESEAGEGEGPPATQG</sequence>
<dbReference type="EMBL" id="UINC01013410">
    <property type="protein sequence ID" value="SVA57962.1"/>
    <property type="molecule type" value="Genomic_DNA"/>
</dbReference>
<feature type="transmembrane region" description="Helical" evidence="1">
    <location>
        <begin position="473"/>
        <end position="493"/>
    </location>
</feature>
<dbReference type="AlphaFoldDB" id="A0A381X060"/>
<feature type="transmembrane region" description="Helical" evidence="1">
    <location>
        <begin position="20"/>
        <end position="40"/>
    </location>
</feature>
<organism evidence="3">
    <name type="scientific">marine metagenome</name>
    <dbReference type="NCBI Taxonomy" id="408172"/>
    <lineage>
        <taxon>unclassified sequences</taxon>
        <taxon>metagenomes</taxon>
        <taxon>ecological metagenomes</taxon>
    </lineage>
</organism>
<feature type="transmembrane region" description="Helical" evidence="1">
    <location>
        <begin position="81"/>
        <end position="101"/>
    </location>
</feature>
<feature type="transmembrane region" description="Helical" evidence="1">
    <location>
        <begin position="47"/>
        <end position="69"/>
    </location>
</feature>
<feature type="domain" description="DUF112" evidence="2">
    <location>
        <begin position="21"/>
        <end position="445"/>
    </location>
</feature>
<evidence type="ECO:0000256" key="1">
    <source>
        <dbReference type="SAM" id="Phobius"/>
    </source>
</evidence>
<keyword evidence="1" id="KW-0812">Transmembrane</keyword>
<feature type="transmembrane region" description="Helical" evidence="1">
    <location>
        <begin position="361"/>
        <end position="382"/>
    </location>
</feature>
<feature type="transmembrane region" description="Helical" evidence="1">
    <location>
        <begin position="113"/>
        <end position="133"/>
    </location>
</feature>
<keyword evidence="1" id="KW-0472">Membrane</keyword>
<feature type="transmembrane region" description="Helical" evidence="1">
    <location>
        <begin position="402"/>
        <end position="429"/>
    </location>
</feature>
<name>A0A381X060_9ZZZZ</name>
<evidence type="ECO:0000313" key="3">
    <source>
        <dbReference type="EMBL" id="SVA57962.1"/>
    </source>
</evidence>
<proteinExistence type="predicted"/>
<reference evidence="3" key="1">
    <citation type="submission" date="2018-05" db="EMBL/GenBank/DDBJ databases">
        <authorList>
            <person name="Lanie J.A."/>
            <person name="Ng W.-L."/>
            <person name="Kazmierczak K.M."/>
            <person name="Andrzejewski T.M."/>
            <person name="Davidsen T.M."/>
            <person name="Wayne K.J."/>
            <person name="Tettelin H."/>
            <person name="Glass J.I."/>
            <person name="Rusch D."/>
            <person name="Podicherti R."/>
            <person name="Tsui H.-C.T."/>
            <person name="Winkler M.E."/>
        </authorList>
    </citation>
    <scope>NUCLEOTIDE SEQUENCE</scope>
</reference>
<evidence type="ECO:0000259" key="2">
    <source>
        <dbReference type="Pfam" id="PF01970"/>
    </source>
</evidence>
<dbReference type="Pfam" id="PF01970">
    <property type="entry name" value="TctA"/>
    <property type="match status" value="1"/>
</dbReference>
<keyword evidence="1" id="KW-1133">Transmembrane helix</keyword>
<accession>A0A381X060</accession>
<dbReference type="InterPro" id="IPR002823">
    <property type="entry name" value="DUF112_TM"/>
</dbReference>
<feature type="transmembrane region" description="Helical" evidence="1">
    <location>
        <begin position="436"/>
        <end position="453"/>
    </location>
</feature>